<dbReference type="InterPro" id="IPR001387">
    <property type="entry name" value="Cro/C1-type_HTH"/>
</dbReference>
<dbReference type="Gene3D" id="1.10.260.40">
    <property type="entry name" value="lambda repressor-like DNA-binding domains"/>
    <property type="match status" value="1"/>
</dbReference>
<reference evidence="1 2" key="1">
    <citation type="submission" date="2020-10" db="EMBL/GenBank/DDBJ databases">
        <title>Campylobacter and Helicobacter PacBio genomes.</title>
        <authorList>
            <person name="Lane C."/>
        </authorList>
    </citation>
    <scope>NUCLEOTIDE SEQUENCE [LARGE SCALE GENOMIC DNA]</scope>
    <source>
        <strain evidence="1 2">2016D-0077</strain>
    </source>
</reference>
<dbReference type="EMBL" id="CP063078">
    <property type="protein sequence ID" value="QOQ88182.1"/>
    <property type="molecule type" value="Genomic_DNA"/>
</dbReference>
<accession>A0A7M1LHW3</accession>
<gene>
    <name evidence="1" type="ORF">IMC76_07045</name>
</gene>
<dbReference type="RefSeq" id="WP_025803318.1">
    <property type="nucleotide sequence ID" value="NZ_CP053842.1"/>
</dbReference>
<dbReference type="CDD" id="cd00093">
    <property type="entry name" value="HTH_XRE"/>
    <property type="match status" value="1"/>
</dbReference>
<dbReference type="AlphaFoldDB" id="A0A7M1LHW3"/>
<dbReference type="InterPro" id="IPR010982">
    <property type="entry name" value="Lambda_DNA-bd_dom_sf"/>
</dbReference>
<evidence type="ECO:0000313" key="2">
    <source>
        <dbReference type="Proteomes" id="UP000594749"/>
    </source>
</evidence>
<sequence>MEVSDIFNILHNAVESKYMGKKISQSAMAKKLGVSMRTYQDWRLGNSRPGAVMAVFTMLSELDDDESAFVLNKIKKLIKKDGYAKSDS</sequence>
<dbReference type="Proteomes" id="UP000594749">
    <property type="component" value="Chromosome"/>
</dbReference>
<dbReference type="GO" id="GO:0003677">
    <property type="term" value="F:DNA binding"/>
    <property type="evidence" value="ECO:0007669"/>
    <property type="project" value="InterPro"/>
</dbReference>
<keyword evidence="2" id="KW-1185">Reference proteome</keyword>
<dbReference type="OrthoDB" id="9799384at2"/>
<proteinExistence type="predicted"/>
<protein>
    <submittedName>
        <fullName evidence="1">Helix-turn-helix transcriptional regulator</fullName>
    </submittedName>
</protein>
<name>A0A7M1LHW3_9BACT</name>
<organism evidence="1 2">
    <name type="scientific">Campylobacter corcagiensis</name>
    <dbReference type="NCBI Taxonomy" id="1448857"/>
    <lineage>
        <taxon>Bacteria</taxon>
        <taxon>Pseudomonadati</taxon>
        <taxon>Campylobacterota</taxon>
        <taxon>Epsilonproteobacteria</taxon>
        <taxon>Campylobacterales</taxon>
        <taxon>Campylobacteraceae</taxon>
        <taxon>Campylobacter</taxon>
    </lineage>
</organism>
<evidence type="ECO:0000313" key="1">
    <source>
        <dbReference type="EMBL" id="QOQ88182.1"/>
    </source>
</evidence>
<dbReference type="SUPFAM" id="SSF47413">
    <property type="entry name" value="lambda repressor-like DNA-binding domains"/>
    <property type="match status" value="1"/>
</dbReference>